<gene>
    <name evidence="7" type="primary">pstS</name>
    <name evidence="7" type="ORF">EHF33_07880</name>
</gene>
<dbReference type="NCBIfam" id="TIGR00975">
    <property type="entry name" value="3a0107s03"/>
    <property type="match status" value="1"/>
</dbReference>
<accession>A0A3G8YBJ2</accession>
<dbReference type="PIRSF" id="PIRSF002756">
    <property type="entry name" value="PstS"/>
    <property type="match status" value="1"/>
</dbReference>
<dbReference type="PANTHER" id="PTHR42996">
    <property type="entry name" value="PHOSPHATE-BINDING PROTEIN PSTS"/>
    <property type="match status" value="1"/>
</dbReference>
<dbReference type="CDD" id="cd13565">
    <property type="entry name" value="PBP2_PstS"/>
    <property type="match status" value="1"/>
</dbReference>
<protein>
    <recommendedName>
        <fullName evidence="4">Phosphate-binding protein</fullName>
    </recommendedName>
</protein>
<reference evidence="7 8" key="1">
    <citation type="submission" date="2018-11" db="EMBL/GenBank/DDBJ databases">
        <title>Deinococcus shelandsis sp. nov., isolated from South Shetland Islands soil of Antarctica.</title>
        <authorList>
            <person name="Tian J."/>
        </authorList>
    </citation>
    <scope>NUCLEOTIDE SEQUENCE [LARGE SCALE GENOMIC DNA]</scope>
    <source>
        <strain evidence="7 8">S14-83T</strain>
    </source>
</reference>
<dbReference type="InterPro" id="IPR050962">
    <property type="entry name" value="Phosphate-bind_PstS"/>
</dbReference>
<evidence type="ECO:0000256" key="2">
    <source>
        <dbReference type="ARBA" id="ARBA00022448"/>
    </source>
</evidence>
<feature type="chain" id="PRO_5018085133" description="Phosphate-binding protein" evidence="5">
    <location>
        <begin position="22"/>
        <end position="343"/>
    </location>
</feature>
<evidence type="ECO:0000313" key="8">
    <source>
        <dbReference type="Proteomes" id="UP000276417"/>
    </source>
</evidence>
<evidence type="ECO:0000256" key="1">
    <source>
        <dbReference type="ARBA" id="ARBA00008725"/>
    </source>
</evidence>
<dbReference type="SUPFAM" id="SSF53850">
    <property type="entry name" value="Periplasmic binding protein-like II"/>
    <property type="match status" value="1"/>
</dbReference>
<dbReference type="Pfam" id="PF12849">
    <property type="entry name" value="PBP_like_2"/>
    <property type="match status" value="1"/>
</dbReference>
<comment type="similarity">
    <text evidence="1 4">Belongs to the PstS family.</text>
</comment>
<feature type="signal peptide" evidence="5">
    <location>
        <begin position="1"/>
        <end position="21"/>
    </location>
</feature>
<keyword evidence="8" id="KW-1185">Reference proteome</keyword>
<keyword evidence="2 4" id="KW-0813">Transport</keyword>
<feature type="domain" description="PBP" evidence="6">
    <location>
        <begin position="16"/>
        <end position="307"/>
    </location>
</feature>
<dbReference type="GO" id="GO:0035435">
    <property type="term" value="P:phosphate ion transmembrane transport"/>
    <property type="evidence" value="ECO:0007669"/>
    <property type="project" value="InterPro"/>
</dbReference>
<evidence type="ECO:0000256" key="3">
    <source>
        <dbReference type="ARBA" id="ARBA00022592"/>
    </source>
</evidence>
<dbReference type="KEGG" id="dph:EHF33_07880"/>
<dbReference type="GO" id="GO:0042301">
    <property type="term" value="F:phosphate ion binding"/>
    <property type="evidence" value="ECO:0007669"/>
    <property type="project" value="InterPro"/>
</dbReference>
<evidence type="ECO:0000256" key="5">
    <source>
        <dbReference type="SAM" id="SignalP"/>
    </source>
</evidence>
<evidence type="ECO:0000259" key="6">
    <source>
        <dbReference type="Pfam" id="PF12849"/>
    </source>
</evidence>
<dbReference type="InterPro" id="IPR005673">
    <property type="entry name" value="ABC_phos-bd_PstS"/>
</dbReference>
<evidence type="ECO:0000313" key="7">
    <source>
        <dbReference type="EMBL" id="AZI42678.1"/>
    </source>
</evidence>
<dbReference type="EMBL" id="CP034183">
    <property type="protein sequence ID" value="AZI42678.1"/>
    <property type="molecule type" value="Genomic_DNA"/>
</dbReference>
<keyword evidence="5" id="KW-0732">Signal</keyword>
<sequence length="343" mass="36034">MKKILTLGLSLIAMTAAAASAATITGAGASFPYPLYSKMFAEYKTASGNDVNYQSVGSGSGQQQIIARTVDFGASDNPMSDEAMKPAPGKLLHIPTAIGAVVPSYNLPGVTTKLNFDGKLLADIYLGKVKLWSDPAIKKLNPDVTLPGLPITVARRSDGSGTTAVFTDYLSKVSSEWKTKVGSANSVQWPVGVGGKGNDGVAGIVKSTPGAIGYVELIYAKQTKLDFGAVKNRAGKMIVADNGPAALAAEGVVIPADTRVSITNSANPNAYPIASFTYIIFYQDQKYGSRTEAQAKDLKNLLSWMVSTGQQYNEPLDYAKLPANAVNKAKTIIASMTYGGAKF</sequence>
<organism evidence="7 8">
    <name type="scientific">Deinococcus psychrotolerans</name>
    <dbReference type="NCBI Taxonomy" id="2489213"/>
    <lineage>
        <taxon>Bacteria</taxon>
        <taxon>Thermotogati</taxon>
        <taxon>Deinococcota</taxon>
        <taxon>Deinococci</taxon>
        <taxon>Deinococcales</taxon>
        <taxon>Deinococcaceae</taxon>
        <taxon>Deinococcus</taxon>
    </lineage>
</organism>
<dbReference type="InterPro" id="IPR024370">
    <property type="entry name" value="PBP_domain"/>
</dbReference>
<evidence type="ECO:0000256" key="4">
    <source>
        <dbReference type="PIRNR" id="PIRNR002756"/>
    </source>
</evidence>
<proteinExistence type="inferred from homology"/>
<dbReference type="Proteomes" id="UP000276417">
    <property type="component" value="Chromosome 1"/>
</dbReference>
<dbReference type="AlphaFoldDB" id="A0A3G8YBJ2"/>
<dbReference type="Gene3D" id="3.40.190.10">
    <property type="entry name" value="Periplasmic binding protein-like II"/>
    <property type="match status" value="2"/>
</dbReference>
<dbReference type="RefSeq" id="WP_124869739.1">
    <property type="nucleotide sequence ID" value="NZ_CP034183.1"/>
</dbReference>
<name>A0A3G8YBJ2_9DEIO</name>
<keyword evidence="3 4" id="KW-0592">Phosphate transport</keyword>
<dbReference type="PANTHER" id="PTHR42996:SF1">
    <property type="entry name" value="PHOSPHATE-BINDING PROTEIN PSTS"/>
    <property type="match status" value="1"/>
</dbReference>
<dbReference type="OrthoDB" id="9790048at2"/>
<dbReference type="GO" id="GO:0043190">
    <property type="term" value="C:ATP-binding cassette (ABC) transporter complex"/>
    <property type="evidence" value="ECO:0007669"/>
    <property type="project" value="InterPro"/>
</dbReference>